<dbReference type="InterPro" id="IPR007445">
    <property type="entry name" value="PilO"/>
</dbReference>
<dbReference type="AlphaFoldDB" id="A0A1F8FKN5"/>
<accession>A0A1F8FKN5</accession>
<protein>
    <recommendedName>
        <fullName evidence="4">Pilus assembly protein PilO</fullName>
    </recommendedName>
</protein>
<dbReference type="Pfam" id="PF04350">
    <property type="entry name" value="PilO"/>
    <property type="match status" value="1"/>
</dbReference>
<dbReference type="InterPro" id="IPR014717">
    <property type="entry name" value="Transl_elong_EF1B/ribsomal_bS6"/>
</dbReference>
<dbReference type="Proteomes" id="UP000178197">
    <property type="component" value="Unassembled WGS sequence"/>
</dbReference>
<proteinExistence type="predicted"/>
<dbReference type="Gene3D" id="3.30.70.60">
    <property type="match status" value="1"/>
</dbReference>
<comment type="caution">
    <text evidence="2">The sequence shown here is derived from an EMBL/GenBank/DDBJ whole genome shotgun (WGS) entry which is preliminary data.</text>
</comment>
<feature type="transmembrane region" description="Helical" evidence="1">
    <location>
        <begin position="6"/>
        <end position="27"/>
    </location>
</feature>
<dbReference type="EMBL" id="MGJT01000004">
    <property type="protein sequence ID" value="OGN13601.1"/>
    <property type="molecule type" value="Genomic_DNA"/>
</dbReference>
<dbReference type="GO" id="GO:0043107">
    <property type="term" value="P:type IV pilus-dependent motility"/>
    <property type="evidence" value="ECO:0007669"/>
    <property type="project" value="InterPro"/>
</dbReference>
<evidence type="ECO:0000313" key="2">
    <source>
        <dbReference type="EMBL" id="OGN13601.1"/>
    </source>
</evidence>
<gene>
    <name evidence="2" type="ORF">A3C71_02155</name>
</gene>
<keyword evidence="1" id="KW-0472">Membrane</keyword>
<name>A0A1F8FKN5_9BACT</name>
<organism evidence="2 3">
    <name type="scientific">Candidatus Yanofskybacteria bacterium RIFCSPHIGHO2_02_FULL_43_15c</name>
    <dbReference type="NCBI Taxonomy" id="1802679"/>
    <lineage>
        <taxon>Bacteria</taxon>
        <taxon>Candidatus Yanofskyibacteriota</taxon>
    </lineage>
</organism>
<dbReference type="GO" id="GO:0043683">
    <property type="term" value="P:type IV pilus assembly"/>
    <property type="evidence" value="ECO:0007669"/>
    <property type="project" value="InterPro"/>
</dbReference>
<reference evidence="2 3" key="1">
    <citation type="journal article" date="2016" name="Nat. Commun.">
        <title>Thousands of microbial genomes shed light on interconnected biogeochemical processes in an aquifer system.</title>
        <authorList>
            <person name="Anantharaman K."/>
            <person name="Brown C.T."/>
            <person name="Hug L.A."/>
            <person name="Sharon I."/>
            <person name="Castelle C.J."/>
            <person name="Probst A.J."/>
            <person name="Thomas B.C."/>
            <person name="Singh A."/>
            <person name="Wilkins M.J."/>
            <person name="Karaoz U."/>
            <person name="Brodie E.L."/>
            <person name="Williams K.H."/>
            <person name="Hubbard S.S."/>
            <person name="Banfield J.F."/>
        </authorList>
    </citation>
    <scope>NUCLEOTIDE SEQUENCE [LARGE SCALE GENOMIC DNA]</scope>
</reference>
<keyword evidence="1" id="KW-0812">Transmembrane</keyword>
<keyword evidence="1" id="KW-1133">Transmembrane helix</keyword>
<sequence length="178" mass="19737">MNYKKLMGAGMGALGFILFAVLVWPLFKGIGEIKVAIESKQTVLDQRTAVLDKVRGLKKNVSTKQSEIEQLGVILPSNKKLQDIVVNVEEASRQSGISLRELKTSKVLSQDPGSPYQVIQVELSGSGFYQSVVDLFKSLEKNLRIFDVQEFTISVDSAEEATGLLNLELKFYAYYLNG</sequence>
<evidence type="ECO:0008006" key="4">
    <source>
        <dbReference type="Google" id="ProtNLM"/>
    </source>
</evidence>
<evidence type="ECO:0000256" key="1">
    <source>
        <dbReference type="SAM" id="Phobius"/>
    </source>
</evidence>
<evidence type="ECO:0000313" key="3">
    <source>
        <dbReference type="Proteomes" id="UP000178197"/>
    </source>
</evidence>